<dbReference type="STRING" id="237609.PSAKL28_19290"/>
<dbReference type="OrthoDB" id="5611441at2"/>
<gene>
    <name evidence="1" type="ORF">DM813_18565</name>
</gene>
<dbReference type="Proteomes" id="UP000288983">
    <property type="component" value="Unassembled WGS sequence"/>
</dbReference>
<sequence>MIAPQGRALSAGHQHKRVFMLPLSASSFCVAPRRLLATCALALALVGCASQPPAPIKGLPQRVEIGSVPFYRGNANQSAPMALAAILSQQGVRITPGLLEQPLGLPQGIDKLQESMQTVARQYGMVVYPLEPKLDALLTQVAAGNPVLLHYEEGSAFWGERRYALLVGYDRYKQRVLLRTGMHRRMLMDFDDFTSAWNKEGSWAVLVQQPNQLPAQVDRQRWLKAANDLAQAGQEQAARQAVSTLGQ</sequence>
<evidence type="ECO:0000313" key="2">
    <source>
        <dbReference type="Proteomes" id="UP000288983"/>
    </source>
</evidence>
<dbReference type="AlphaFoldDB" id="A0A443ZQ96"/>
<comment type="caution">
    <text evidence="1">The sequence shown here is derived from an EMBL/GenBank/DDBJ whole genome shotgun (WGS) entry which is preliminary data.</text>
</comment>
<dbReference type="Gene3D" id="3.90.70.10">
    <property type="entry name" value="Cysteine proteinases"/>
    <property type="match status" value="1"/>
</dbReference>
<dbReference type="EMBL" id="QJRG01000047">
    <property type="protein sequence ID" value="RWU21203.1"/>
    <property type="molecule type" value="Genomic_DNA"/>
</dbReference>
<dbReference type="InterPro" id="IPR039563">
    <property type="entry name" value="Peptidase_C39_single_dom"/>
</dbReference>
<dbReference type="CDD" id="cd02549">
    <property type="entry name" value="Peptidase_C39A"/>
    <property type="match status" value="1"/>
</dbReference>
<reference evidence="1 2" key="1">
    <citation type="submission" date="2018-06" db="EMBL/GenBank/DDBJ databases">
        <title>Bacteria isolated from soil of Wuhan.</title>
        <authorList>
            <person name="Wei X."/>
            <person name="Chunhua H."/>
        </authorList>
    </citation>
    <scope>NUCLEOTIDE SEQUENCE [LARGE SCALE GENOMIC DNA]</scope>
    <source>
        <strain evidence="2">xwS2</strain>
    </source>
</reference>
<organism evidence="1 2">
    <name type="scientific">Pseudomonas alkylphenolica</name>
    <dbReference type="NCBI Taxonomy" id="237609"/>
    <lineage>
        <taxon>Bacteria</taxon>
        <taxon>Pseudomonadati</taxon>
        <taxon>Pseudomonadota</taxon>
        <taxon>Gammaproteobacteria</taxon>
        <taxon>Pseudomonadales</taxon>
        <taxon>Pseudomonadaceae</taxon>
        <taxon>Pseudomonas</taxon>
    </lineage>
</organism>
<accession>A0A443ZQ96</accession>
<name>A0A443ZQ96_9PSED</name>
<proteinExistence type="predicted"/>
<dbReference type="RefSeq" id="WP_128324808.1">
    <property type="nucleotide sequence ID" value="NZ_QJRG01000047.1"/>
</dbReference>
<protein>
    <recommendedName>
        <fullName evidence="3">Peptidase C39 family protein</fullName>
    </recommendedName>
</protein>
<dbReference type="NCBIfam" id="NF033920">
    <property type="entry name" value="C39_PA2778_fam"/>
    <property type="match status" value="1"/>
</dbReference>
<evidence type="ECO:0008006" key="3">
    <source>
        <dbReference type="Google" id="ProtNLM"/>
    </source>
</evidence>
<evidence type="ECO:0000313" key="1">
    <source>
        <dbReference type="EMBL" id="RWU21203.1"/>
    </source>
</evidence>